<comment type="caution">
    <text evidence="2">The sequence shown here is derived from an EMBL/GenBank/DDBJ whole genome shotgun (WGS) entry which is preliminary data.</text>
</comment>
<dbReference type="RefSeq" id="WP_100345142.1">
    <property type="nucleotide sequence ID" value="NZ_PGFB01000004.1"/>
</dbReference>
<gene>
    <name evidence="2" type="ORF">CLV54_2330</name>
</gene>
<dbReference type="InterPro" id="IPR004919">
    <property type="entry name" value="GmrSD_N"/>
</dbReference>
<dbReference type="Pfam" id="PF03235">
    <property type="entry name" value="GmrSD_N"/>
    <property type="match status" value="1"/>
</dbReference>
<evidence type="ECO:0000259" key="1">
    <source>
        <dbReference type="Pfam" id="PF03235"/>
    </source>
</evidence>
<accession>A0A2M9BTW7</accession>
<proteinExistence type="predicted"/>
<reference evidence="2 3" key="1">
    <citation type="submission" date="2017-11" db="EMBL/GenBank/DDBJ databases">
        <title>Genomic Encyclopedia of Archaeal and Bacterial Type Strains, Phase II (KMG-II): From Individual Species to Whole Genera.</title>
        <authorList>
            <person name="Goeker M."/>
        </authorList>
    </citation>
    <scope>NUCLEOTIDE SEQUENCE [LARGE SCALE GENOMIC DNA]</scope>
    <source>
        <strain evidence="2 3">DSM 25625</strain>
    </source>
</reference>
<feature type="domain" description="GmrSD restriction endonucleases N-terminal" evidence="1">
    <location>
        <begin position="76"/>
        <end position="214"/>
    </location>
</feature>
<dbReference type="AlphaFoldDB" id="A0A2M9BTW7"/>
<name>A0A2M9BTW7_9MICO</name>
<dbReference type="Proteomes" id="UP000230161">
    <property type="component" value="Unassembled WGS sequence"/>
</dbReference>
<keyword evidence="3" id="KW-1185">Reference proteome</keyword>
<dbReference type="OrthoDB" id="9787127at2"/>
<evidence type="ECO:0000313" key="3">
    <source>
        <dbReference type="Proteomes" id="UP000230161"/>
    </source>
</evidence>
<organism evidence="2 3">
    <name type="scientific">Compostimonas suwonensis</name>
    <dbReference type="NCBI Taxonomy" id="1048394"/>
    <lineage>
        <taxon>Bacteria</taxon>
        <taxon>Bacillati</taxon>
        <taxon>Actinomycetota</taxon>
        <taxon>Actinomycetes</taxon>
        <taxon>Micrococcales</taxon>
        <taxon>Microbacteriaceae</taxon>
        <taxon>Compostimonas</taxon>
    </lineage>
</organism>
<dbReference type="PANTHER" id="PTHR39639">
    <property type="entry name" value="CHROMOSOME 16, WHOLE GENOME SHOTGUN SEQUENCE"/>
    <property type="match status" value="1"/>
</dbReference>
<sequence>MIENEPEAETGISSTLIEELDFTQDEIDEQQEVDPTPGRVAYTSTDFDVEGLVRRLGRNDIVIPTFGEESPDDVQIETARFQRPSVWTKVQMDRFIESLLLGYPIPGIFLVQQRDKRYLVLDGQQRLRTLAAFYEGIAHKKEFSLQHVGSEFKGLTYKKLSGEQRRSLDSTFIQATIVQTDASQTSLDAVYQVFERLNTGGTQLTPHEIRIALYAGPMMDWLTLLNNVTSWRGLYGPPARHLRDQELILRIVALVVSPGTYKRPLKKFLNDFLSAHRTMTDISPDDLEERFTKAADLLLSGPGAGVLRPGGNAVNAALTEALFVGLMRALEIRDFSPKEIADASSRLALSPDLSNATQRATADEESVRRRLAIVTEAFLG</sequence>
<protein>
    <submittedName>
        <fullName evidence="2">Uncharacterized protein DUF262</fullName>
    </submittedName>
</protein>
<dbReference type="PANTHER" id="PTHR39639:SF1">
    <property type="entry name" value="DUF262 DOMAIN-CONTAINING PROTEIN"/>
    <property type="match status" value="1"/>
</dbReference>
<evidence type="ECO:0000313" key="2">
    <source>
        <dbReference type="EMBL" id="PJJ61385.1"/>
    </source>
</evidence>
<dbReference type="EMBL" id="PGFB01000004">
    <property type="protein sequence ID" value="PJJ61385.1"/>
    <property type="molecule type" value="Genomic_DNA"/>
</dbReference>